<keyword evidence="4" id="KW-1185">Reference proteome</keyword>
<evidence type="ECO:0000256" key="1">
    <source>
        <dbReference type="ARBA" id="ARBA00007189"/>
    </source>
</evidence>
<evidence type="ECO:0000256" key="2">
    <source>
        <dbReference type="SAM" id="Coils"/>
    </source>
</evidence>
<reference evidence="3" key="1">
    <citation type="submission" date="2020-11" db="EMBL/GenBank/DDBJ databases">
        <title>Azospira restricta DSM 18626 genome sequence.</title>
        <authorList>
            <person name="Moe W.M."/>
        </authorList>
    </citation>
    <scope>NUCLEOTIDE SEQUENCE</scope>
    <source>
        <strain evidence="3">DSM 18626</strain>
    </source>
</reference>
<keyword evidence="2" id="KW-0175">Coiled coil</keyword>
<dbReference type="InterPro" id="IPR016772">
    <property type="entry name" value="UCP020408"/>
</dbReference>
<dbReference type="RefSeq" id="WP_203386703.1">
    <property type="nucleotide sequence ID" value="NZ_CP064781.1"/>
</dbReference>
<proteinExistence type="inferred from homology"/>
<protein>
    <submittedName>
        <fullName evidence="3">DUF2325 domain-containing protein</fullName>
    </submittedName>
</protein>
<feature type="coiled-coil region" evidence="2">
    <location>
        <begin position="259"/>
        <end position="300"/>
    </location>
</feature>
<dbReference type="EMBL" id="CP064781">
    <property type="protein sequence ID" value="QRJ63175.1"/>
    <property type="molecule type" value="Genomic_DNA"/>
</dbReference>
<evidence type="ECO:0000313" key="4">
    <source>
        <dbReference type="Proteomes" id="UP000663444"/>
    </source>
</evidence>
<sequence length="427" mass="45419">MSGFPFHVAGGIIGAARTAFAAPQAAWPGEPSPAAAQRAAGSRRRRLWELPHKFHCPVIGVCFACDELRGLMAKVMHLARDADDYYLHTSAVGACEQRSPLAELLHKALEKRYRLTVARFAALRDAAALRAAWRRACGEGVEVAAALWACCTHPALDPALEQEIFADIHMLQHQLGSGTRADLRAMQALRDENAGLRRQLAAAQAALEEARAGRDAAAQGAAREVAALRAELAAAASGSARLAGEVADLRRAQRDLPAREALAQRLNDVEAQAAALRRQAEALAQDAARWRERAAAAEAALAAPPEAVAGICDRGVPVQLSGKCVLCVGGRLGAVDSYREVVEQSGGRFLHHDGGVEENLHRIDSAVAAADLVVCQVGCISHSAYWRVKEHCKRTGKPCLFVKNPGVSSFGRAVEAACVRDGELSVS</sequence>
<dbReference type="Pfam" id="PF10087">
    <property type="entry name" value="DUF2325"/>
    <property type="match status" value="1"/>
</dbReference>
<dbReference type="Proteomes" id="UP000663444">
    <property type="component" value="Chromosome"/>
</dbReference>
<organism evidence="3 4">
    <name type="scientific">Azospira restricta</name>
    <dbReference type="NCBI Taxonomy" id="404405"/>
    <lineage>
        <taxon>Bacteria</taxon>
        <taxon>Pseudomonadati</taxon>
        <taxon>Pseudomonadota</taxon>
        <taxon>Betaproteobacteria</taxon>
        <taxon>Rhodocyclales</taxon>
        <taxon>Rhodocyclaceae</taxon>
        <taxon>Azospira</taxon>
    </lineage>
</organism>
<dbReference type="AlphaFoldDB" id="A0A974SMZ7"/>
<feature type="coiled-coil region" evidence="2">
    <location>
        <begin position="186"/>
        <end position="213"/>
    </location>
</feature>
<accession>A0A974SMZ7</accession>
<gene>
    <name evidence="3" type="ORF">IWH25_15695</name>
</gene>
<comment type="similarity">
    <text evidence="1">Belongs to the UPF0751 family.</text>
</comment>
<dbReference type="KEGG" id="ares:IWH25_15695"/>
<name>A0A974SMZ7_9RHOO</name>
<evidence type="ECO:0000313" key="3">
    <source>
        <dbReference type="EMBL" id="QRJ63175.1"/>
    </source>
</evidence>